<evidence type="ECO:0000259" key="4">
    <source>
        <dbReference type="Pfam" id="PF04536"/>
    </source>
</evidence>
<keyword evidence="3" id="KW-0732">Signal</keyword>
<evidence type="ECO:0000256" key="3">
    <source>
        <dbReference type="SAM" id="SignalP"/>
    </source>
</evidence>
<feature type="region of interest" description="Disordered" evidence="2">
    <location>
        <begin position="221"/>
        <end position="246"/>
    </location>
</feature>
<feature type="chain" id="PRO_5047154570" evidence="3">
    <location>
        <begin position="39"/>
        <end position="690"/>
    </location>
</feature>
<feature type="coiled-coil region" evidence="1">
    <location>
        <begin position="256"/>
        <end position="283"/>
    </location>
</feature>
<dbReference type="InterPro" id="IPR007621">
    <property type="entry name" value="TPM_dom"/>
</dbReference>
<evidence type="ECO:0000313" key="6">
    <source>
        <dbReference type="Proteomes" id="UP001056535"/>
    </source>
</evidence>
<keyword evidence="6" id="KW-1185">Reference proteome</keyword>
<sequence length="690" mass="72450">MIDTVDGHRNPARSWGATLLLGAALGLPLSLTAGMATADEEPLELTDQITDTVGALAGSEDEVEASLADLRDETGLQLFVVYVDRFDRADGASWAEETYDLNGFGEDDLLLAVAVDQRAYGTASTARVIDSGGLTSWRSEFIEPHLADDDWAGAAIGAADGLAELLPDGVNTPVNTDQPPPNSGESWQPSGSSGFSSFPWIFAVPVMAVVGSKVISAVGNKSARRSRDAAGELPTESSRTAQVPTQELQRHAAASLVGLDNALRSAEEELSFAEAQFGQQRTQAFREVLKDSRTRSQEAFRIRQQLDDADQEAESVERHMLGQIIELCTAAKANLDSHTAQFAEMRALQDNVPQFLEELAGRAGEVAERLPVADQEINGLAARYPEQALVTVRAHRAQAERLIDSAHGFVDAGREALTTSDRPSAVAAARAAEESIGQAVRLLDAIASADSDLANAKQVLSKAVASLTSDIQDAQRLAPKDSVIQPVVERARQAIARGQSADTSGDPLAALALLDATEHDLDTLLDPLRDAESQRTKIREDFGERVSRVGARLRSIDETIATRRGAVNSGARTRISEALRLFEDAQRLADTDATKAVSLLTRAEQLGEQALSEAQQDLDRWNGPGSSNRSGGIDPLSLILGGILAGGNRHSGGWGGGGGFGGGGFGGGGGGGFGGGGFGGGGTASSGGRF</sequence>
<proteinExistence type="predicted"/>
<dbReference type="Gene3D" id="3.10.310.50">
    <property type="match status" value="1"/>
</dbReference>
<evidence type="ECO:0000256" key="1">
    <source>
        <dbReference type="SAM" id="Coils"/>
    </source>
</evidence>
<evidence type="ECO:0000256" key="2">
    <source>
        <dbReference type="SAM" id="MobiDB-lite"/>
    </source>
</evidence>
<feature type="signal peptide" evidence="3">
    <location>
        <begin position="1"/>
        <end position="38"/>
    </location>
</feature>
<feature type="domain" description="TPM" evidence="4">
    <location>
        <begin position="50"/>
        <end position="164"/>
    </location>
</feature>
<dbReference type="Proteomes" id="UP001056535">
    <property type="component" value="Chromosome"/>
</dbReference>
<feature type="compositionally biased region" description="Polar residues" evidence="2">
    <location>
        <begin position="172"/>
        <end position="188"/>
    </location>
</feature>
<organism evidence="5 6">
    <name type="scientific">Ornithinimicrobium cryptoxanthini</name>
    <dbReference type="NCBI Taxonomy" id="2934161"/>
    <lineage>
        <taxon>Bacteria</taxon>
        <taxon>Bacillati</taxon>
        <taxon>Actinomycetota</taxon>
        <taxon>Actinomycetes</taxon>
        <taxon>Micrococcales</taxon>
        <taxon>Ornithinimicrobiaceae</taxon>
        <taxon>Ornithinimicrobium</taxon>
    </lineage>
</organism>
<accession>A0ABY4YG94</accession>
<keyword evidence="1" id="KW-0175">Coiled coil</keyword>
<dbReference type="RefSeq" id="WP_252620253.1">
    <property type="nucleotide sequence ID" value="NZ_CP099490.1"/>
</dbReference>
<dbReference type="EMBL" id="CP099490">
    <property type="protein sequence ID" value="USQ75793.1"/>
    <property type="molecule type" value="Genomic_DNA"/>
</dbReference>
<feature type="region of interest" description="Disordered" evidence="2">
    <location>
        <begin position="167"/>
        <end position="191"/>
    </location>
</feature>
<gene>
    <name evidence="5" type="ORF">NF557_14440</name>
</gene>
<dbReference type="Pfam" id="PF04536">
    <property type="entry name" value="TPM_phosphatase"/>
    <property type="match status" value="1"/>
</dbReference>
<name>A0ABY4YG94_9MICO</name>
<evidence type="ECO:0000313" key="5">
    <source>
        <dbReference type="EMBL" id="USQ75793.1"/>
    </source>
</evidence>
<reference evidence="5" key="1">
    <citation type="submission" date="2022-06" db="EMBL/GenBank/DDBJ databases">
        <title>Ornithinimicrobium JY.X270.</title>
        <authorList>
            <person name="Huang Y."/>
        </authorList>
    </citation>
    <scope>NUCLEOTIDE SEQUENCE</scope>
    <source>
        <strain evidence="5">JY.X270</strain>
    </source>
</reference>
<protein>
    <submittedName>
        <fullName evidence="5">TPM domain-containing protein</fullName>
    </submittedName>
</protein>
<feature type="compositionally biased region" description="Polar residues" evidence="2">
    <location>
        <begin position="235"/>
        <end position="246"/>
    </location>
</feature>